<dbReference type="PANTHER" id="PTHR43014:SF4">
    <property type="entry name" value="PYRIDINE NUCLEOTIDE-DISULFIDE OXIDOREDUCTASE RCLA-RELATED"/>
    <property type="match status" value="1"/>
</dbReference>
<comment type="catalytic activity">
    <reaction evidence="16">
        <text>Hg + NADP(+) + H(+) = Hg(2+) + NADPH</text>
        <dbReference type="Rhea" id="RHEA:23856"/>
        <dbReference type="ChEBI" id="CHEBI:15378"/>
        <dbReference type="ChEBI" id="CHEBI:16170"/>
        <dbReference type="ChEBI" id="CHEBI:16793"/>
        <dbReference type="ChEBI" id="CHEBI:57783"/>
        <dbReference type="ChEBI" id="CHEBI:58349"/>
        <dbReference type="EC" id="1.16.1.1"/>
    </reaction>
</comment>
<evidence type="ECO:0000256" key="8">
    <source>
        <dbReference type="ARBA" id="ARBA00022723"/>
    </source>
</evidence>
<proteinExistence type="inferred from homology"/>
<sequence length="475" mass="50765">MTDTYDLVILGSGSTAFAAALTAQELGKTAVMTENRTIGGTCVNRGCLPSKNLIEAAKLVHDARNPRYPGLTPCEVKVNFRELVAQKDEVIRVYREKKYDSLVGGRFGIEEGDVRFLDARTVEVGGKRLTGQAFLVATGSRPVVPDIPGLDAVPYLTSDLLTHGEAMELTELPASLLIVGGGYIALELGQMFARFGTRVTIVDRNPQLLARGYEPQVGRAIGAILIEEGIEVLTRATVERVQPGAGGIMATARVGDAVREVRAERLLVATGRRPNTDGIGLEAVGIAVNERGEVVVNEQLRTNLPHVFAAGDVIGTQHRSQMATPVGARQGKIAGHNALGGEARRFDGRVIPRAIFTDPQIGIVGVTEAEAVAAGHRCWCTTLPIDLVPRAGAIRDTRGIIKMVAGRDTDEVLGVSMVSEAAAEVIHEAAMALRFRARIGDYVDLLHVYPTMAEALKVAAIARTKDPRKLSCCAD</sequence>
<comment type="subunit">
    <text evidence="3">Homodimer.</text>
</comment>
<evidence type="ECO:0000256" key="14">
    <source>
        <dbReference type="ARBA" id="ARBA00023284"/>
    </source>
</evidence>
<dbReference type="InterPro" id="IPR036188">
    <property type="entry name" value="FAD/NAD-bd_sf"/>
</dbReference>
<dbReference type="EMBL" id="JAUFPN010000035">
    <property type="protein sequence ID" value="MDN3563519.1"/>
    <property type="molecule type" value="Genomic_DNA"/>
</dbReference>
<evidence type="ECO:0000256" key="11">
    <source>
        <dbReference type="ARBA" id="ARBA00022914"/>
    </source>
</evidence>
<dbReference type="PROSITE" id="PS00076">
    <property type="entry name" value="PYRIDINE_REDOX_1"/>
    <property type="match status" value="1"/>
</dbReference>
<evidence type="ECO:0000256" key="2">
    <source>
        <dbReference type="ARBA" id="ARBA00007532"/>
    </source>
</evidence>
<dbReference type="EC" id="1.16.1.1" evidence="4"/>
<dbReference type="Gene3D" id="3.30.390.30">
    <property type="match status" value="1"/>
</dbReference>
<dbReference type="NCBIfam" id="TIGR02053">
    <property type="entry name" value="MerA"/>
    <property type="match status" value="1"/>
</dbReference>
<evidence type="ECO:0000256" key="5">
    <source>
        <dbReference type="ARBA" id="ARBA00014791"/>
    </source>
</evidence>
<dbReference type="SUPFAM" id="SSF55424">
    <property type="entry name" value="FAD/NAD-linked reductases, dimerisation (C-terminal) domain"/>
    <property type="match status" value="1"/>
</dbReference>
<evidence type="ECO:0000256" key="10">
    <source>
        <dbReference type="ARBA" id="ARBA00022857"/>
    </source>
</evidence>
<evidence type="ECO:0000256" key="9">
    <source>
        <dbReference type="ARBA" id="ARBA00022827"/>
    </source>
</evidence>
<keyword evidence="11" id="KW-0476">Mercury</keyword>
<evidence type="ECO:0000259" key="19">
    <source>
        <dbReference type="Pfam" id="PF07992"/>
    </source>
</evidence>
<dbReference type="InterPro" id="IPR023753">
    <property type="entry name" value="FAD/NAD-binding_dom"/>
</dbReference>
<evidence type="ECO:0000256" key="6">
    <source>
        <dbReference type="ARBA" id="ARBA00022466"/>
    </source>
</evidence>
<dbReference type="InterPro" id="IPR001100">
    <property type="entry name" value="Pyr_nuc-diS_OxRdtase"/>
</dbReference>
<keyword evidence="12 17" id="KW-0560">Oxidoreductase</keyword>
<dbReference type="Gene3D" id="3.50.50.60">
    <property type="entry name" value="FAD/NAD(P)-binding domain"/>
    <property type="match status" value="2"/>
</dbReference>
<dbReference type="Pfam" id="PF07992">
    <property type="entry name" value="Pyr_redox_2"/>
    <property type="match status" value="1"/>
</dbReference>
<organism evidence="20 21">
    <name type="scientific">Paeniroseomonas aquatica</name>
    <dbReference type="NCBI Taxonomy" id="373043"/>
    <lineage>
        <taxon>Bacteria</taxon>
        <taxon>Pseudomonadati</taxon>
        <taxon>Pseudomonadota</taxon>
        <taxon>Alphaproteobacteria</taxon>
        <taxon>Acetobacterales</taxon>
        <taxon>Acetobacteraceae</taxon>
        <taxon>Paeniroseomonas</taxon>
    </lineage>
</organism>
<keyword evidence="13" id="KW-1015">Disulfide bond</keyword>
<evidence type="ECO:0000256" key="3">
    <source>
        <dbReference type="ARBA" id="ARBA00011738"/>
    </source>
</evidence>
<evidence type="ECO:0000256" key="4">
    <source>
        <dbReference type="ARBA" id="ARBA00012661"/>
    </source>
</evidence>
<dbReference type="InterPro" id="IPR004099">
    <property type="entry name" value="Pyr_nucl-diS_OxRdtase_dimer"/>
</dbReference>
<dbReference type="InterPro" id="IPR021179">
    <property type="entry name" value="Mercury_reductase_MerA"/>
</dbReference>
<keyword evidence="9 17" id="KW-0274">FAD</keyword>
<dbReference type="PIRSF" id="PIRSF000350">
    <property type="entry name" value="Mercury_reductase_MerA"/>
    <property type="match status" value="1"/>
</dbReference>
<name>A0ABT8A1V6_9PROT</name>
<gene>
    <name evidence="20" type="primary">merA</name>
    <name evidence="20" type="ORF">QWZ14_03910</name>
</gene>
<keyword evidence="6" id="KW-0475">Mercuric resistance</keyword>
<evidence type="ECO:0000313" key="20">
    <source>
        <dbReference type="EMBL" id="MDN3563519.1"/>
    </source>
</evidence>
<accession>A0ABT8A1V6</accession>
<comment type="cofactor">
    <cofactor evidence="1">
        <name>FAD</name>
        <dbReference type="ChEBI" id="CHEBI:57692"/>
    </cofactor>
</comment>
<dbReference type="Proteomes" id="UP001529369">
    <property type="component" value="Unassembled WGS sequence"/>
</dbReference>
<evidence type="ECO:0000256" key="16">
    <source>
        <dbReference type="ARBA" id="ARBA00048984"/>
    </source>
</evidence>
<keyword evidence="21" id="KW-1185">Reference proteome</keyword>
<dbReference type="InterPro" id="IPR016156">
    <property type="entry name" value="FAD/NAD-linked_Rdtase_dimer_sf"/>
</dbReference>
<feature type="domain" description="FAD/NAD(P)-binding" evidence="19">
    <location>
        <begin position="5"/>
        <end position="331"/>
    </location>
</feature>
<evidence type="ECO:0000256" key="12">
    <source>
        <dbReference type="ARBA" id="ARBA00023002"/>
    </source>
</evidence>
<reference evidence="21" key="1">
    <citation type="journal article" date="2019" name="Int. J. Syst. Evol. Microbiol.">
        <title>The Global Catalogue of Microorganisms (GCM) 10K type strain sequencing project: providing services to taxonomists for standard genome sequencing and annotation.</title>
        <authorList>
            <consortium name="The Broad Institute Genomics Platform"/>
            <consortium name="The Broad Institute Genome Sequencing Center for Infectious Disease"/>
            <person name="Wu L."/>
            <person name="Ma J."/>
        </authorList>
    </citation>
    <scope>NUCLEOTIDE SEQUENCE [LARGE SCALE GENOMIC DNA]</scope>
    <source>
        <strain evidence="21">CECT 7131</strain>
    </source>
</reference>
<dbReference type="InterPro" id="IPR012999">
    <property type="entry name" value="Pyr_OxRdtase_I_AS"/>
</dbReference>
<comment type="similarity">
    <text evidence="2 17">Belongs to the class-I pyridine nucleotide-disulfide oxidoreductase family.</text>
</comment>
<evidence type="ECO:0000256" key="7">
    <source>
        <dbReference type="ARBA" id="ARBA00022630"/>
    </source>
</evidence>
<keyword evidence="8" id="KW-0479">Metal-binding</keyword>
<keyword evidence="14 17" id="KW-0676">Redox-active center</keyword>
<comment type="caution">
    <text evidence="20">The sequence shown here is derived from an EMBL/GenBank/DDBJ whole genome shotgun (WGS) entry which is preliminary data.</text>
</comment>
<keyword evidence="10" id="KW-0521">NADP</keyword>
<dbReference type="GO" id="GO:0016152">
    <property type="term" value="F:mercury (II) reductase (NADP+) activity"/>
    <property type="evidence" value="ECO:0007669"/>
    <property type="project" value="UniProtKB-EC"/>
</dbReference>
<evidence type="ECO:0000259" key="18">
    <source>
        <dbReference type="Pfam" id="PF02852"/>
    </source>
</evidence>
<protein>
    <recommendedName>
        <fullName evidence="5">Mercuric reductase</fullName>
        <ecNumber evidence="4">1.16.1.1</ecNumber>
    </recommendedName>
    <alternativeName>
        <fullName evidence="15">Hg(II) reductase</fullName>
    </alternativeName>
</protein>
<dbReference type="SUPFAM" id="SSF51905">
    <property type="entry name" value="FAD/NAD(P)-binding domain"/>
    <property type="match status" value="1"/>
</dbReference>
<feature type="domain" description="Pyridine nucleotide-disulphide oxidoreductase dimerisation" evidence="18">
    <location>
        <begin position="351"/>
        <end position="459"/>
    </location>
</feature>
<evidence type="ECO:0000313" key="21">
    <source>
        <dbReference type="Proteomes" id="UP001529369"/>
    </source>
</evidence>
<dbReference type="PRINTS" id="PR00411">
    <property type="entry name" value="PNDRDTASEI"/>
</dbReference>
<evidence type="ECO:0000256" key="13">
    <source>
        <dbReference type="ARBA" id="ARBA00023157"/>
    </source>
</evidence>
<evidence type="ECO:0000256" key="15">
    <source>
        <dbReference type="ARBA" id="ARBA00031725"/>
    </source>
</evidence>
<keyword evidence="7 17" id="KW-0285">Flavoprotein</keyword>
<dbReference type="RefSeq" id="WP_290315260.1">
    <property type="nucleotide sequence ID" value="NZ_JAUFPN010000035.1"/>
</dbReference>
<dbReference type="PRINTS" id="PR00368">
    <property type="entry name" value="FADPNR"/>
</dbReference>
<dbReference type="PANTHER" id="PTHR43014">
    <property type="entry name" value="MERCURIC REDUCTASE"/>
    <property type="match status" value="1"/>
</dbReference>
<evidence type="ECO:0000256" key="17">
    <source>
        <dbReference type="RuleBase" id="RU003691"/>
    </source>
</evidence>
<dbReference type="Pfam" id="PF02852">
    <property type="entry name" value="Pyr_redox_dim"/>
    <property type="match status" value="1"/>
</dbReference>
<evidence type="ECO:0000256" key="1">
    <source>
        <dbReference type="ARBA" id="ARBA00001974"/>
    </source>
</evidence>